<dbReference type="InterPro" id="IPR052155">
    <property type="entry name" value="Biofilm_reg_signaling"/>
</dbReference>
<dbReference type="PROSITE" id="PS50113">
    <property type="entry name" value="PAC"/>
    <property type="match status" value="1"/>
</dbReference>
<dbReference type="Gene3D" id="3.30.450.20">
    <property type="entry name" value="PAS domain"/>
    <property type="match status" value="1"/>
</dbReference>
<evidence type="ECO:0000313" key="3">
    <source>
        <dbReference type="EMBL" id="GAH59887.1"/>
    </source>
</evidence>
<gene>
    <name evidence="3" type="ORF">S03H2_38927</name>
</gene>
<sequence length="178" mass="20094">MDLSPSAFVISGLAMAWGLFRFRLFDITPLARDTIIEDMSDGVIVLDAQNRFIDINPAAQRIFGYSLSDVIGQPFAHILSQQPELVEGTSARIVETHVEIVIEKGGTRHYYESRISPLYGRRGHLTGRLVTLSDITERKQVEEALQRANQALRMLSECNQTVVRATDESYLLRDICRI</sequence>
<dbReference type="InterPro" id="IPR013656">
    <property type="entry name" value="PAS_4"/>
</dbReference>
<organism evidence="3">
    <name type="scientific">marine sediment metagenome</name>
    <dbReference type="NCBI Taxonomy" id="412755"/>
    <lineage>
        <taxon>unclassified sequences</taxon>
        <taxon>metagenomes</taxon>
        <taxon>ecological metagenomes</taxon>
    </lineage>
</organism>
<comment type="caution">
    <text evidence="3">The sequence shown here is derived from an EMBL/GenBank/DDBJ whole genome shotgun (WGS) entry which is preliminary data.</text>
</comment>
<accession>X1GRT2</accession>
<feature type="domain" description="PAS" evidence="1">
    <location>
        <begin position="35"/>
        <end position="105"/>
    </location>
</feature>
<dbReference type="AlphaFoldDB" id="X1GRT2"/>
<feature type="domain" description="PAC" evidence="2">
    <location>
        <begin position="94"/>
        <end position="147"/>
    </location>
</feature>
<dbReference type="Pfam" id="PF08448">
    <property type="entry name" value="PAS_4"/>
    <property type="match status" value="1"/>
</dbReference>
<feature type="non-terminal residue" evidence="3">
    <location>
        <position position="178"/>
    </location>
</feature>
<dbReference type="EMBL" id="BARU01024031">
    <property type="protein sequence ID" value="GAH59887.1"/>
    <property type="molecule type" value="Genomic_DNA"/>
</dbReference>
<dbReference type="InterPro" id="IPR000014">
    <property type="entry name" value="PAS"/>
</dbReference>
<dbReference type="Pfam" id="PF16927">
    <property type="entry name" value="HisKA_7TM"/>
    <property type="match status" value="1"/>
</dbReference>
<dbReference type="PROSITE" id="PS50112">
    <property type="entry name" value="PAS"/>
    <property type="match status" value="1"/>
</dbReference>
<dbReference type="InterPro" id="IPR000700">
    <property type="entry name" value="PAS-assoc_C"/>
</dbReference>
<dbReference type="PANTHER" id="PTHR44757:SF2">
    <property type="entry name" value="BIOFILM ARCHITECTURE MAINTENANCE PROTEIN MBAA"/>
    <property type="match status" value="1"/>
</dbReference>
<evidence type="ECO:0008006" key="4">
    <source>
        <dbReference type="Google" id="ProtNLM"/>
    </source>
</evidence>
<dbReference type="InterPro" id="IPR035965">
    <property type="entry name" value="PAS-like_dom_sf"/>
</dbReference>
<dbReference type="PANTHER" id="PTHR44757">
    <property type="entry name" value="DIGUANYLATE CYCLASE DGCP"/>
    <property type="match status" value="1"/>
</dbReference>
<reference evidence="3" key="1">
    <citation type="journal article" date="2014" name="Front. Microbiol.">
        <title>High frequency of phylogenetically diverse reductive dehalogenase-homologous genes in deep subseafloor sedimentary metagenomes.</title>
        <authorList>
            <person name="Kawai M."/>
            <person name="Futagami T."/>
            <person name="Toyoda A."/>
            <person name="Takaki Y."/>
            <person name="Nishi S."/>
            <person name="Hori S."/>
            <person name="Arai W."/>
            <person name="Tsubouchi T."/>
            <person name="Morono Y."/>
            <person name="Uchiyama I."/>
            <person name="Ito T."/>
            <person name="Fujiyama A."/>
            <person name="Inagaki F."/>
            <person name="Takami H."/>
        </authorList>
    </citation>
    <scope>NUCLEOTIDE SEQUENCE</scope>
    <source>
        <strain evidence="3">Expedition CK06-06</strain>
    </source>
</reference>
<protein>
    <recommendedName>
        <fullName evidence="4">PAS domain-containing protein</fullName>
    </recommendedName>
</protein>
<proteinExistence type="predicted"/>
<evidence type="ECO:0000259" key="2">
    <source>
        <dbReference type="PROSITE" id="PS50113"/>
    </source>
</evidence>
<dbReference type="InterPro" id="IPR031621">
    <property type="entry name" value="HisKA_7TM"/>
</dbReference>
<dbReference type="SUPFAM" id="SSF55785">
    <property type="entry name" value="PYP-like sensor domain (PAS domain)"/>
    <property type="match status" value="1"/>
</dbReference>
<dbReference type="CDD" id="cd00130">
    <property type="entry name" value="PAS"/>
    <property type="match status" value="1"/>
</dbReference>
<dbReference type="SMART" id="SM00091">
    <property type="entry name" value="PAS"/>
    <property type="match status" value="1"/>
</dbReference>
<evidence type="ECO:0000259" key="1">
    <source>
        <dbReference type="PROSITE" id="PS50112"/>
    </source>
</evidence>
<dbReference type="NCBIfam" id="TIGR00229">
    <property type="entry name" value="sensory_box"/>
    <property type="match status" value="1"/>
</dbReference>
<name>X1GRT2_9ZZZZ</name>